<dbReference type="VEuPathDB" id="VectorBase:HLOH_048196"/>
<comment type="subcellular location">
    <subcellularLocation>
        <location evidence="4">Endoplasmic reticulum membrane</location>
        <topology evidence="4">Peripheral membrane protein</topology>
    </subcellularLocation>
    <subcellularLocation>
        <location evidence="3">Microsome membrane</location>
        <topology evidence="3">Peripheral membrane protein</topology>
    </subcellularLocation>
</comment>
<dbReference type="InterPro" id="IPR036396">
    <property type="entry name" value="Cyt_P450_sf"/>
</dbReference>
<evidence type="ECO:0000256" key="7">
    <source>
        <dbReference type="ARBA" id="ARBA00022723"/>
    </source>
</evidence>
<keyword evidence="9" id="KW-0492">Microsome</keyword>
<organism evidence="16 17">
    <name type="scientific">Haemaphysalis longicornis</name>
    <name type="common">Bush tick</name>
    <dbReference type="NCBI Taxonomy" id="44386"/>
    <lineage>
        <taxon>Eukaryota</taxon>
        <taxon>Metazoa</taxon>
        <taxon>Ecdysozoa</taxon>
        <taxon>Arthropoda</taxon>
        <taxon>Chelicerata</taxon>
        <taxon>Arachnida</taxon>
        <taxon>Acari</taxon>
        <taxon>Parasitiformes</taxon>
        <taxon>Ixodida</taxon>
        <taxon>Ixodoidea</taxon>
        <taxon>Ixodidae</taxon>
        <taxon>Haemaphysalinae</taxon>
        <taxon>Haemaphysalis</taxon>
    </lineage>
</organism>
<dbReference type="PRINTS" id="PR00385">
    <property type="entry name" value="P450"/>
</dbReference>
<comment type="function">
    <text evidence="2">May be involved in the metabolism of insect hormones and in the breakdown of synthetic insecticides.</text>
</comment>
<evidence type="ECO:0000256" key="5">
    <source>
        <dbReference type="ARBA" id="ARBA00010617"/>
    </source>
</evidence>
<keyword evidence="6 14" id="KW-0349">Heme</keyword>
<keyword evidence="17" id="KW-1185">Reference proteome</keyword>
<comment type="similarity">
    <text evidence="5 15">Belongs to the cytochrome P450 family.</text>
</comment>
<keyword evidence="11 14" id="KW-0408">Iron</keyword>
<comment type="cofactor">
    <cofactor evidence="1 14">
        <name>heme</name>
        <dbReference type="ChEBI" id="CHEBI:30413"/>
    </cofactor>
</comment>
<keyword evidence="8" id="KW-0256">Endoplasmic reticulum</keyword>
<feature type="binding site" description="axial binding residue" evidence="14">
    <location>
        <position position="108"/>
    </location>
    <ligand>
        <name>heme</name>
        <dbReference type="ChEBI" id="CHEBI:30413"/>
    </ligand>
    <ligandPart>
        <name>Fe</name>
        <dbReference type="ChEBI" id="CHEBI:18248"/>
    </ligandPart>
</feature>
<evidence type="ECO:0000256" key="13">
    <source>
        <dbReference type="ARBA" id="ARBA00023136"/>
    </source>
</evidence>
<sequence>MRKYPSDEELDYGDLQELQRLDMFVKEALRLYPPVVLLVSRHCRTDTTILGQFFPAGCEILAPVWHVHHDAQHWPDPFCFSPERFAPEVSKDHHPGAYMPFGIGPKSCIGNRFALLELKAALCKLLRKFEVLPCARVKDPMELVVKTVLAVPATPIQVKLRYRKTALQVS</sequence>
<evidence type="ECO:0000256" key="11">
    <source>
        <dbReference type="ARBA" id="ARBA00023004"/>
    </source>
</evidence>
<dbReference type="GO" id="GO:0004497">
    <property type="term" value="F:monooxygenase activity"/>
    <property type="evidence" value="ECO:0007669"/>
    <property type="project" value="UniProtKB-KW"/>
</dbReference>
<evidence type="ECO:0008006" key="18">
    <source>
        <dbReference type="Google" id="ProtNLM"/>
    </source>
</evidence>
<evidence type="ECO:0000256" key="15">
    <source>
        <dbReference type="RuleBase" id="RU000461"/>
    </source>
</evidence>
<dbReference type="Gene3D" id="1.10.630.10">
    <property type="entry name" value="Cytochrome P450"/>
    <property type="match status" value="1"/>
</dbReference>
<evidence type="ECO:0000256" key="9">
    <source>
        <dbReference type="ARBA" id="ARBA00022848"/>
    </source>
</evidence>
<evidence type="ECO:0000256" key="8">
    <source>
        <dbReference type="ARBA" id="ARBA00022824"/>
    </source>
</evidence>
<dbReference type="GO" id="GO:0016705">
    <property type="term" value="F:oxidoreductase activity, acting on paired donors, with incorporation or reduction of molecular oxygen"/>
    <property type="evidence" value="ECO:0007669"/>
    <property type="project" value="InterPro"/>
</dbReference>
<dbReference type="Pfam" id="PF00067">
    <property type="entry name" value="p450"/>
    <property type="match status" value="1"/>
</dbReference>
<gene>
    <name evidence="16" type="ORF">HPB48_016875</name>
</gene>
<dbReference type="GO" id="GO:0005789">
    <property type="term" value="C:endoplasmic reticulum membrane"/>
    <property type="evidence" value="ECO:0007669"/>
    <property type="project" value="UniProtKB-SubCell"/>
</dbReference>
<evidence type="ECO:0000256" key="3">
    <source>
        <dbReference type="ARBA" id="ARBA00004174"/>
    </source>
</evidence>
<keyword evidence="7 14" id="KW-0479">Metal-binding</keyword>
<dbReference type="EMBL" id="JABSTR010000001">
    <property type="protein sequence ID" value="KAH9360216.1"/>
    <property type="molecule type" value="Genomic_DNA"/>
</dbReference>
<keyword evidence="13" id="KW-0472">Membrane</keyword>
<name>A0A9J6FC99_HAELO</name>
<evidence type="ECO:0000256" key="14">
    <source>
        <dbReference type="PIRSR" id="PIRSR602403-1"/>
    </source>
</evidence>
<evidence type="ECO:0000313" key="16">
    <source>
        <dbReference type="EMBL" id="KAH9360216.1"/>
    </source>
</evidence>
<dbReference type="Proteomes" id="UP000821853">
    <property type="component" value="Chromosome 1"/>
</dbReference>
<dbReference type="OrthoDB" id="1656796at2759"/>
<keyword evidence="10 15" id="KW-0560">Oxidoreductase</keyword>
<evidence type="ECO:0000256" key="12">
    <source>
        <dbReference type="ARBA" id="ARBA00023033"/>
    </source>
</evidence>
<reference evidence="16 17" key="1">
    <citation type="journal article" date="2020" name="Cell">
        <title>Large-Scale Comparative Analyses of Tick Genomes Elucidate Their Genetic Diversity and Vector Capacities.</title>
        <authorList>
            <consortium name="Tick Genome and Microbiome Consortium (TIGMIC)"/>
            <person name="Jia N."/>
            <person name="Wang J."/>
            <person name="Shi W."/>
            <person name="Du L."/>
            <person name="Sun Y."/>
            <person name="Zhan W."/>
            <person name="Jiang J.F."/>
            <person name="Wang Q."/>
            <person name="Zhang B."/>
            <person name="Ji P."/>
            <person name="Bell-Sakyi L."/>
            <person name="Cui X.M."/>
            <person name="Yuan T.T."/>
            <person name="Jiang B.G."/>
            <person name="Yang W.F."/>
            <person name="Lam T.T."/>
            <person name="Chang Q.C."/>
            <person name="Ding S.J."/>
            <person name="Wang X.J."/>
            <person name="Zhu J.G."/>
            <person name="Ruan X.D."/>
            <person name="Zhao L."/>
            <person name="Wei J.T."/>
            <person name="Ye R.Z."/>
            <person name="Que T.C."/>
            <person name="Du C.H."/>
            <person name="Zhou Y.H."/>
            <person name="Cheng J.X."/>
            <person name="Dai P.F."/>
            <person name="Guo W.B."/>
            <person name="Han X.H."/>
            <person name="Huang E.J."/>
            <person name="Li L.F."/>
            <person name="Wei W."/>
            <person name="Gao Y.C."/>
            <person name="Liu J.Z."/>
            <person name="Shao H.Z."/>
            <person name="Wang X."/>
            <person name="Wang C.C."/>
            <person name="Yang T.C."/>
            <person name="Huo Q.B."/>
            <person name="Li W."/>
            <person name="Chen H.Y."/>
            <person name="Chen S.E."/>
            <person name="Zhou L.G."/>
            <person name="Ni X.B."/>
            <person name="Tian J.H."/>
            <person name="Sheng Y."/>
            <person name="Liu T."/>
            <person name="Pan Y.S."/>
            <person name="Xia L.Y."/>
            <person name="Li J."/>
            <person name="Zhao F."/>
            <person name="Cao W.C."/>
        </authorList>
    </citation>
    <scope>NUCLEOTIDE SEQUENCE [LARGE SCALE GENOMIC DNA]</scope>
    <source>
        <strain evidence="16">HaeL-2018</strain>
    </source>
</reference>
<dbReference type="PANTHER" id="PTHR24292:SF102">
    <property type="entry name" value="CYTOCHROME P450 FAMILY-RELATED"/>
    <property type="match status" value="1"/>
</dbReference>
<dbReference type="SUPFAM" id="SSF48264">
    <property type="entry name" value="Cytochrome P450"/>
    <property type="match status" value="1"/>
</dbReference>
<dbReference type="GO" id="GO:0020037">
    <property type="term" value="F:heme binding"/>
    <property type="evidence" value="ECO:0007669"/>
    <property type="project" value="InterPro"/>
</dbReference>
<evidence type="ECO:0000256" key="1">
    <source>
        <dbReference type="ARBA" id="ARBA00001971"/>
    </source>
</evidence>
<dbReference type="InterPro" id="IPR050476">
    <property type="entry name" value="Insect_CytP450_Detox"/>
</dbReference>
<keyword evidence="12 15" id="KW-0503">Monooxygenase</keyword>
<dbReference type="PRINTS" id="PR00465">
    <property type="entry name" value="EP450IV"/>
</dbReference>
<dbReference type="PANTHER" id="PTHR24292">
    <property type="entry name" value="CYTOCHROME P450"/>
    <property type="match status" value="1"/>
</dbReference>
<evidence type="ECO:0000256" key="6">
    <source>
        <dbReference type="ARBA" id="ARBA00022617"/>
    </source>
</evidence>
<dbReference type="InterPro" id="IPR001128">
    <property type="entry name" value="Cyt_P450"/>
</dbReference>
<dbReference type="OMA" id="GHSTHIA"/>
<dbReference type="InterPro" id="IPR002403">
    <property type="entry name" value="Cyt_P450_E_grp-IV"/>
</dbReference>
<accession>A0A9J6FC99</accession>
<evidence type="ECO:0000256" key="10">
    <source>
        <dbReference type="ARBA" id="ARBA00023002"/>
    </source>
</evidence>
<proteinExistence type="inferred from homology"/>
<dbReference type="AlphaFoldDB" id="A0A9J6FC99"/>
<evidence type="ECO:0000256" key="2">
    <source>
        <dbReference type="ARBA" id="ARBA00003690"/>
    </source>
</evidence>
<evidence type="ECO:0000256" key="4">
    <source>
        <dbReference type="ARBA" id="ARBA00004406"/>
    </source>
</evidence>
<protein>
    <recommendedName>
        <fullName evidence="18">Cytochrome P450</fullName>
    </recommendedName>
</protein>
<evidence type="ECO:0000313" key="17">
    <source>
        <dbReference type="Proteomes" id="UP000821853"/>
    </source>
</evidence>
<dbReference type="GO" id="GO:0005506">
    <property type="term" value="F:iron ion binding"/>
    <property type="evidence" value="ECO:0007669"/>
    <property type="project" value="InterPro"/>
</dbReference>
<comment type="caution">
    <text evidence="16">The sequence shown here is derived from an EMBL/GenBank/DDBJ whole genome shotgun (WGS) entry which is preliminary data.</text>
</comment>
<dbReference type="PROSITE" id="PS00086">
    <property type="entry name" value="CYTOCHROME_P450"/>
    <property type="match status" value="1"/>
</dbReference>
<dbReference type="InterPro" id="IPR017972">
    <property type="entry name" value="Cyt_P450_CS"/>
</dbReference>